<dbReference type="Proteomes" id="UP000055048">
    <property type="component" value="Unassembled WGS sequence"/>
</dbReference>
<feature type="transmembrane region" description="Helical" evidence="1">
    <location>
        <begin position="48"/>
        <end position="68"/>
    </location>
</feature>
<evidence type="ECO:0000313" key="2">
    <source>
        <dbReference type="EMBL" id="KRX49888.1"/>
    </source>
</evidence>
<keyword evidence="3" id="KW-1185">Reference proteome</keyword>
<feature type="transmembrane region" description="Helical" evidence="1">
    <location>
        <begin position="21"/>
        <end position="42"/>
    </location>
</feature>
<reference evidence="2 3" key="1">
    <citation type="submission" date="2015-01" db="EMBL/GenBank/DDBJ databases">
        <title>Evolution of Trichinella species and genotypes.</title>
        <authorList>
            <person name="Korhonen P.K."/>
            <person name="Edoardo P."/>
            <person name="Giuseppe L.R."/>
            <person name="Gasser R.B."/>
        </authorList>
    </citation>
    <scope>NUCLEOTIDE SEQUENCE [LARGE SCALE GENOMIC DNA]</scope>
    <source>
        <strain evidence="2">ISS417</strain>
    </source>
</reference>
<dbReference type="EMBL" id="JYDJ01000011">
    <property type="protein sequence ID" value="KRX49888.1"/>
    <property type="molecule type" value="Genomic_DNA"/>
</dbReference>
<organism evidence="2 3">
    <name type="scientific">Trichinella murrelli</name>
    <dbReference type="NCBI Taxonomy" id="144512"/>
    <lineage>
        <taxon>Eukaryota</taxon>
        <taxon>Metazoa</taxon>
        <taxon>Ecdysozoa</taxon>
        <taxon>Nematoda</taxon>
        <taxon>Enoplea</taxon>
        <taxon>Dorylaimia</taxon>
        <taxon>Trichinellida</taxon>
        <taxon>Trichinellidae</taxon>
        <taxon>Trichinella</taxon>
    </lineage>
</organism>
<accession>A0A0V0UF86</accession>
<gene>
    <name evidence="2" type="ORF">T05_3901</name>
</gene>
<proteinExistence type="predicted"/>
<keyword evidence="1" id="KW-0472">Membrane</keyword>
<protein>
    <submittedName>
        <fullName evidence="2">Uncharacterized protein</fullName>
    </submittedName>
</protein>
<comment type="caution">
    <text evidence="2">The sequence shown here is derived from an EMBL/GenBank/DDBJ whole genome shotgun (WGS) entry which is preliminary data.</text>
</comment>
<evidence type="ECO:0000256" key="1">
    <source>
        <dbReference type="SAM" id="Phobius"/>
    </source>
</evidence>
<name>A0A0V0UF86_9BILA</name>
<sequence length="69" mass="7727">MSKAQNRLKSSSSNANSTDRMPTLNLVLLGPTFLLLVFAYAILLDRQIFVVLVFILLGRQDYVTLIIVT</sequence>
<dbReference type="AlphaFoldDB" id="A0A0V0UF86"/>
<evidence type="ECO:0000313" key="3">
    <source>
        <dbReference type="Proteomes" id="UP000055048"/>
    </source>
</evidence>
<keyword evidence="1" id="KW-0812">Transmembrane</keyword>
<keyword evidence="1" id="KW-1133">Transmembrane helix</keyword>